<evidence type="ECO:0000256" key="5">
    <source>
        <dbReference type="ARBA" id="ARBA00024416"/>
    </source>
</evidence>
<comment type="function">
    <text evidence="3">Protein-arginine rhamnosyltransferase that catalyzes the transfer of a single rhamnose to elongation factor P (EF-P) on 'Lys-32', a modification required for EF-P-dependent rescue of polyproline stalled ribosomes.</text>
</comment>
<sequence length="345" mass="37964">MPSTAPWDLFCRVIDNYGDAGVCWRLAAQLASRGTPVRLWIDDPAPLAWMAPQGAPGVTVLPWREPFDAQGHTPGAVWIEAFGCELPEAFVAARQADPVWLNLEYLSAEGFVERQHGLPSPVMSGPGRGLTKWFYYPGFTARTGGLLREDDLAARQAAFDPAAWRAAQGLPAAPGARWITLFCYEPAALPGLMASADAHWLVTAGRATAASAGLPLAPGAQRHALPHLDQRGFDELLWASDLNFVRGEDSLVRALWAGKPFVWQIYPQHDDAHHAKLEAFLDWLDAPADLREWHRRWNGMDARPAAWPGWRAVEAWGEAVRAARERLWARDDLATQLAGFVATKG</sequence>
<evidence type="ECO:0000256" key="7">
    <source>
        <dbReference type="ARBA" id="ARBA00048472"/>
    </source>
</evidence>
<evidence type="ECO:0000256" key="2">
    <source>
        <dbReference type="ARBA" id="ARBA00022679"/>
    </source>
</evidence>
<keyword evidence="2 8" id="KW-0808">Transferase</keyword>
<evidence type="ECO:0000256" key="3">
    <source>
        <dbReference type="ARBA" id="ARBA00024303"/>
    </source>
</evidence>
<dbReference type="InterPro" id="IPR016633">
    <property type="entry name" value="EarP"/>
</dbReference>
<comment type="catalytic activity">
    <reaction evidence="7">
        <text>dTDP-beta-L-rhamnose + L-arginyl-[protein] = N(omega)-(alpha-L-rhamnosyl)-L-arginyl-[protein] + dTDP + H(+)</text>
        <dbReference type="Rhea" id="RHEA:66692"/>
        <dbReference type="Rhea" id="RHEA-COMP:10532"/>
        <dbReference type="Rhea" id="RHEA-COMP:17096"/>
        <dbReference type="ChEBI" id="CHEBI:15378"/>
        <dbReference type="ChEBI" id="CHEBI:29965"/>
        <dbReference type="ChEBI" id="CHEBI:57510"/>
        <dbReference type="ChEBI" id="CHEBI:58369"/>
        <dbReference type="ChEBI" id="CHEBI:167445"/>
    </reaction>
    <physiologicalReaction direction="left-to-right" evidence="7">
        <dbReference type="Rhea" id="RHEA:66693"/>
    </physiologicalReaction>
</comment>
<dbReference type="RefSeq" id="WP_166227000.1">
    <property type="nucleotide sequence ID" value="NZ_CP049989.1"/>
</dbReference>
<evidence type="ECO:0000256" key="6">
    <source>
        <dbReference type="ARBA" id="ARBA00030025"/>
    </source>
</evidence>
<keyword evidence="1" id="KW-0328">Glycosyltransferase</keyword>
<evidence type="ECO:0000313" key="9">
    <source>
        <dbReference type="Proteomes" id="UP000503162"/>
    </source>
</evidence>
<dbReference type="EMBL" id="CP049989">
    <property type="protein sequence ID" value="QIM52398.1"/>
    <property type="molecule type" value="Genomic_DNA"/>
</dbReference>
<dbReference type="GO" id="GO:0003746">
    <property type="term" value="F:translation elongation factor activity"/>
    <property type="evidence" value="ECO:0007669"/>
    <property type="project" value="UniProtKB-KW"/>
</dbReference>
<organism evidence="8 9">
    <name type="scientific">Hydrogenophaga crocea</name>
    <dbReference type="NCBI Taxonomy" id="2716225"/>
    <lineage>
        <taxon>Bacteria</taxon>
        <taxon>Pseudomonadati</taxon>
        <taxon>Pseudomonadota</taxon>
        <taxon>Betaproteobacteria</taxon>
        <taxon>Burkholderiales</taxon>
        <taxon>Comamonadaceae</taxon>
        <taxon>Hydrogenophaga</taxon>
    </lineage>
</organism>
<dbReference type="Pfam" id="PF10093">
    <property type="entry name" value="EarP"/>
    <property type="match status" value="1"/>
</dbReference>
<dbReference type="NCBIfam" id="TIGR03837">
    <property type="entry name" value="efp_Arg_rhamno"/>
    <property type="match status" value="1"/>
</dbReference>
<keyword evidence="8" id="KW-0648">Protein biosynthesis</keyword>
<reference evidence="8 9" key="1">
    <citation type="submission" date="2020-03" db="EMBL/GenBank/DDBJ databases">
        <title>Hydrogenophaga sp. nov. isolated from cyanobacterial mat.</title>
        <authorList>
            <person name="Thorat V."/>
            <person name="Kirdat K."/>
            <person name="Tiwarekar B."/>
            <person name="Costa E.D."/>
            <person name="Yadav A."/>
        </authorList>
    </citation>
    <scope>NUCLEOTIDE SEQUENCE [LARGE SCALE GENOMIC DNA]</scope>
    <source>
        <strain evidence="8 9">BA0156</strain>
    </source>
</reference>
<evidence type="ECO:0000313" key="8">
    <source>
        <dbReference type="EMBL" id="QIM52398.1"/>
    </source>
</evidence>
<accession>A0A6G8IH72</accession>
<dbReference type="GO" id="GO:0106361">
    <property type="term" value="F:protein-arginine rhamnosyltransferase activity"/>
    <property type="evidence" value="ECO:0007669"/>
    <property type="project" value="InterPro"/>
</dbReference>
<evidence type="ECO:0000256" key="1">
    <source>
        <dbReference type="ARBA" id="ARBA00022676"/>
    </source>
</evidence>
<dbReference type="Proteomes" id="UP000503162">
    <property type="component" value="Chromosome"/>
</dbReference>
<name>A0A6G8IH72_9BURK</name>
<proteinExistence type="inferred from homology"/>
<gene>
    <name evidence="8" type="primary">earP</name>
    <name evidence="8" type="ORF">G9Q37_09710</name>
</gene>
<dbReference type="KEGG" id="hcz:G9Q37_09710"/>
<evidence type="ECO:0000256" key="4">
    <source>
        <dbReference type="ARBA" id="ARBA00024346"/>
    </source>
</evidence>
<dbReference type="AlphaFoldDB" id="A0A6G8IH72"/>
<protein>
    <recommendedName>
        <fullName evidence="5">Protein-arginine rhamnosyltransferase</fullName>
    </recommendedName>
    <alternativeName>
        <fullName evidence="6">EF-P arginine rhamnosyltransferase</fullName>
    </alternativeName>
</protein>
<keyword evidence="8" id="KW-0251">Elongation factor</keyword>
<keyword evidence="9" id="KW-1185">Reference proteome</keyword>
<comment type="similarity">
    <text evidence="4">Belongs to the glycosyltransferase 104 family.</text>
</comment>